<organism evidence="1">
    <name type="scientific">marine sediment metagenome</name>
    <dbReference type="NCBI Taxonomy" id="412755"/>
    <lineage>
        <taxon>unclassified sequences</taxon>
        <taxon>metagenomes</taxon>
        <taxon>ecological metagenomes</taxon>
    </lineage>
</organism>
<protein>
    <submittedName>
        <fullName evidence="1">Uncharacterized protein</fullName>
    </submittedName>
</protein>
<sequence length="88" mass="8984">ELAASDGSPDPVISVSADGETVTVGQAAAIRGHLFLNDGAGGNTASYITFTSRNGTERTLWIEDDGTLKIHTKAPVLNADGDVVGAQT</sequence>
<reference evidence="1" key="1">
    <citation type="journal article" date="2015" name="Nature">
        <title>Complex archaea that bridge the gap between prokaryotes and eukaryotes.</title>
        <authorList>
            <person name="Spang A."/>
            <person name="Saw J.H."/>
            <person name="Jorgensen S.L."/>
            <person name="Zaremba-Niedzwiedzka K."/>
            <person name="Martijn J."/>
            <person name="Lind A.E."/>
            <person name="van Eijk R."/>
            <person name="Schleper C."/>
            <person name="Guy L."/>
            <person name="Ettema T.J."/>
        </authorList>
    </citation>
    <scope>NUCLEOTIDE SEQUENCE</scope>
</reference>
<dbReference type="EMBL" id="LAZR01001472">
    <property type="protein sequence ID" value="KKN44068.1"/>
    <property type="molecule type" value="Genomic_DNA"/>
</dbReference>
<gene>
    <name evidence="1" type="ORF">LCGC14_0696740</name>
</gene>
<accession>A0A0F9TRQ2</accession>
<name>A0A0F9TRQ2_9ZZZZ</name>
<comment type="caution">
    <text evidence="1">The sequence shown here is derived from an EMBL/GenBank/DDBJ whole genome shotgun (WGS) entry which is preliminary data.</text>
</comment>
<evidence type="ECO:0000313" key="1">
    <source>
        <dbReference type="EMBL" id="KKN44068.1"/>
    </source>
</evidence>
<feature type="non-terminal residue" evidence="1">
    <location>
        <position position="1"/>
    </location>
</feature>
<dbReference type="AlphaFoldDB" id="A0A0F9TRQ2"/>
<proteinExistence type="predicted"/>